<evidence type="ECO:0000259" key="3">
    <source>
        <dbReference type="Pfam" id="PF22939"/>
    </source>
</evidence>
<dbReference type="Pfam" id="PF22939">
    <property type="entry name" value="WHD_GPIID"/>
    <property type="match status" value="1"/>
</dbReference>
<feature type="compositionally biased region" description="Basic residues" evidence="2">
    <location>
        <begin position="1"/>
        <end position="10"/>
    </location>
</feature>
<sequence>MGHHGTKNRRPPVTESDVESLTIPTLSVKDENVLSRTDSSHSNSLQDREAARKGSAQSAISDIHGQLFPTPVHQRRRSEDRREDPLGLHVLYSPGAEQRTADILFIHGLGGTSLRTWCHGRDLNNLWPRLWLPYEEGFSTARILTYGYNAHFSSKKEQASLAIGDFANDLLFRMKYSENGSERLGQVPIIVVAHSMGGLVFKKAFIHGLLNDEFKDIISMIKSVLFLATPHRGTDLAETLHKILMSSIFGHSPKDYVAELARRSPTIDELNESFRHHASKLHIFSFYETFTTTIGPMSTLLLDKNTAVLGYPRETAQPLSANHHDVCKFQDRGDANYLSILGALRSVIGSNLSESAVKPSSRSEEELGLVKSLLGISTAPEEDLAIGRAARKPGTCERFFSSPEFCEWRDSSSSQILWAHAAPGSGKSTLCSFVVDRILETSDPCIYFFFKYDDHHKRSISHLLRSFAFQISVHEPRVCHELADLARSGERLHNIDSVSLWKRIFLPIISKIPTRRDCYWVIDGIDESESGRQVIDFLSSVKDFESTIKVLILSRPHFVINQALQKAATKLPVIDLPLADNHEDIRLAVSEEIIYLVSDENFKCETVNKITNRSQGNFLWASLIVKLMTSCHRQDQVERLLETTPDGMDKLYHRMLAVVTDLSMPEDVNLARILLSWAMYSRTPLTVEELSEPYAGEFRPVMNLKHTVNQVCGQFVTINTSNQIVLVHHSAREYLKKNPHSGFSLKPHHSHEELFGKCLVALCDKDLRGKLQMLRVPKFLRYASTSWAFHLENCTAQSDRLLNGLTRFFKGAFPLSWIQYMAMSGHLSDLPGVSRRLTNYVRKRRKYDAEKPPMLHRIKDLALIDSWAIDIMKIPAKFGRSLSTDPTLIYKCVPALSPSSSAIFQSFLSSPAATLSVSGLSNEEWDDCIARVSGSTGKAVRLAASNIYLAVASDMPRGLITIWDTILYQTHKTFNNNERILHLVFNDTGSLLACYGIRHTYIWKIKDGSLALQVKNPRQERAIELRFCEKNYLMIVTDLRRVYSLATKASINEQPQWSRLNNALLTEPSLPEGVWLGTPTSVVFNHDCSQIAVAYRNFPLTIWSIESASVVTRMTRKRNAGQGSLNSFTGDAKVIWQPSGSHILGIFGDIFKWSPSEDTYETVNHDTGVIPHTLECTPNGLAFITGDVEGSIKIYDVSSMTMIYKLTSEDGISRICLSPDSTRFYDLRGSYCNVWEPNCLMRLADISSERFSDASSITDSFWSDTEDTLSTSVSFPASESRADNTPGIVAVATQHRIEQPIAYSTDDGFMHICHKSKISNIGKSVSGMGIEHLEWNDSHDKLAFSDINGAVTVKSVSKAIDSETSFLHNDLYSETRTPQHRGNTRQLLFDQSGVNILVCGEKCTEIISITEGTIIRETATVKNKQGTWLRHPAQPDDLLFISATEAIIFDWNLEIKSNKAISLHDNPEVGITIVSSMLPSHTSRLLLLRTFDAEHSQRQSGFAIIPTTITSTGDDAVKGGNILQLPKDLLDTVTHPVGILSDGRLVFLDKGLWVCTAQLNDSSINLTRHFFIPYDWVTSVGAALCQVLSDGTFLCPTKGRIAIMKSSLMSSW</sequence>
<dbReference type="Gene3D" id="3.40.50.1820">
    <property type="entry name" value="alpha/beta hydrolase"/>
    <property type="match status" value="1"/>
</dbReference>
<evidence type="ECO:0000313" key="5">
    <source>
        <dbReference type="EMBL" id="KAJ3573825.1"/>
    </source>
</evidence>
<evidence type="ECO:0000256" key="1">
    <source>
        <dbReference type="ARBA" id="ARBA00022737"/>
    </source>
</evidence>
<proteinExistence type="predicted"/>
<dbReference type="InterPro" id="IPR015943">
    <property type="entry name" value="WD40/YVTN_repeat-like_dom_sf"/>
</dbReference>
<dbReference type="SUPFAM" id="SSF53474">
    <property type="entry name" value="alpha/beta-Hydrolases"/>
    <property type="match status" value="1"/>
</dbReference>
<dbReference type="Gene3D" id="3.40.50.300">
    <property type="entry name" value="P-loop containing nucleotide triphosphate hydrolases"/>
    <property type="match status" value="1"/>
</dbReference>
<evidence type="ECO:0000313" key="6">
    <source>
        <dbReference type="Proteomes" id="UP001148614"/>
    </source>
</evidence>
<dbReference type="Proteomes" id="UP001148614">
    <property type="component" value="Unassembled WGS sequence"/>
</dbReference>
<feature type="domain" description="GPI inositol-deacylase winged helix" evidence="3">
    <location>
        <begin position="669"/>
        <end position="738"/>
    </location>
</feature>
<feature type="compositionally biased region" description="Polar residues" evidence="2">
    <location>
        <begin position="34"/>
        <end position="45"/>
    </location>
</feature>
<dbReference type="InterPro" id="IPR054471">
    <property type="entry name" value="GPIID_WHD"/>
</dbReference>
<dbReference type="InterPro" id="IPR027417">
    <property type="entry name" value="P-loop_NTPase"/>
</dbReference>
<dbReference type="InterPro" id="IPR029058">
    <property type="entry name" value="AB_hydrolase_fold"/>
</dbReference>
<name>A0A9W8NG24_9PEZI</name>
<protein>
    <recommendedName>
        <fullName evidence="7">GPI inositol-deacylase</fullName>
    </recommendedName>
</protein>
<dbReference type="EMBL" id="JANPWZ010000654">
    <property type="protein sequence ID" value="KAJ3573825.1"/>
    <property type="molecule type" value="Genomic_DNA"/>
</dbReference>
<dbReference type="Pfam" id="PF24883">
    <property type="entry name" value="NPHP3_N"/>
    <property type="match status" value="1"/>
</dbReference>
<evidence type="ECO:0008006" key="7">
    <source>
        <dbReference type="Google" id="ProtNLM"/>
    </source>
</evidence>
<feature type="region of interest" description="Disordered" evidence="2">
    <location>
        <begin position="1"/>
        <end position="82"/>
    </location>
</feature>
<keyword evidence="1" id="KW-0677">Repeat</keyword>
<organism evidence="5 6">
    <name type="scientific">Xylaria arbuscula</name>
    <dbReference type="NCBI Taxonomy" id="114810"/>
    <lineage>
        <taxon>Eukaryota</taxon>
        <taxon>Fungi</taxon>
        <taxon>Dikarya</taxon>
        <taxon>Ascomycota</taxon>
        <taxon>Pezizomycotina</taxon>
        <taxon>Sordariomycetes</taxon>
        <taxon>Xylariomycetidae</taxon>
        <taxon>Xylariales</taxon>
        <taxon>Xylariaceae</taxon>
        <taxon>Xylaria</taxon>
    </lineage>
</organism>
<dbReference type="SUPFAM" id="SSF50978">
    <property type="entry name" value="WD40 repeat-like"/>
    <property type="match status" value="2"/>
</dbReference>
<dbReference type="PANTHER" id="PTHR10039">
    <property type="entry name" value="AMELOGENIN"/>
    <property type="match status" value="1"/>
</dbReference>
<dbReference type="SUPFAM" id="SSF52540">
    <property type="entry name" value="P-loop containing nucleoside triphosphate hydrolases"/>
    <property type="match status" value="1"/>
</dbReference>
<feature type="domain" description="Nephrocystin 3-like N-terminal" evidence="4">
    <location>
        <begin position="394"/>
        <end position="555"/>
    </location>
</feature>
<gene>
    <name evidence="5" type="ORF">NPX13_g4564</name>
</gene>
<keyword evidence="6" id="KW-1185">Reference proteome</keyword>
<evidence type="ECO:0000259" key="4">
    <source>
        <dbReference type="Pfam" id="PF24883"/>
    </source>
</evidence>
<evidence type="ECO:0000256" key="2">
    <source>
        <dbReference type="SAM" id="MobiDB-lite"/>
    </source>
</evidence>
<accession>A0A9W8NG24</accession>
<dbReference type="VEuPathDB" id="FungiDB:F4678DRAFT_444830"/>
<reference evidence="5" key="1">
    <citation type="submission" date="2022-07" db="EMBL/GenBank/DDBJ databases">
        <title>Genome Sequence of Xylaria arbuscula.</title>
        <authorList>
            <person name="Buettner E."/>
        </authorList>
    </citation>
    <scope>NUCLEOTIDE SEQUENCE</scope>
    <source>
        <strain evidence="5">VT107</strain>
    </source>
</reference>
<dbReference type="Gene3D" id="2.130.10.10">
    <property type="entry name" value="YVTN repeat-like/Quinoprotein amine dehydrogenase"/>
    <property type="match status" value="2"/>
</dbReference>
<dbReference type="InterPro" id="IPR056884">
    <property type="entry name" value="NPHP3-like_N"/>
</dbReference>
<dbReference type="InterPro" id="IPR036322">
    <property type="entry name" value="WD40_repeat_dom_sf"/>
</dbReference>
<comment type="caution">
    <text evidence="5">The sequence shown here is derived from an EMBL/GenBank/DDBJ whole genome shotgun (WGS) entry which is preliminary data.</text>
</comment>
<dbReference type="PANTHER" id="PTHR10039:SF16">
    <property type="entry name" value="GPI INOSITOL-DEACYLASE"/>
    <property type="match status" value="1"/>
</dbReference>